<dbReference type="GO" id="GO:0018423">
    <property type="term" value="F:protein C-terminal leucine carboxyl O-methyltransferase activity"/>
    <property type="evidence" value="ECO:0007669"/>
    <property type="project" value="UniProtKB-EC"/>
</dbReference>
<evidence type="ECO:0000256" key="7">
    <source>
        <dbReference type="PIRSR" id="PIRSR016305-1"/>
    </source>
</evidence>
<evidence type="ECO:0000256" key="2">
    <source>
        <dbReference type="ARBA" id="ARBA00010703"/>
    </source>
</evidence>
<organism evidence="8 9">
    <name type="scientific">Ostreococcus lucimarinus (strain CCE9901)</name>
    <dbReference type="NCBI Taxonomy" id="436017"/>
    <lineage>
        <taxon>Eukaryota</taxon>
        <taxon>Viridiplantae</taxon>
        <taxon>Chlorophyta</taxon>
        <taxon>Mamiellophyceae</taxon>
        <taxon>Mamiellales</taxon>
        <taxon>Bathycoccaceae</taxon>
        <taxon>Ostreococcus</taxon>
    </lineage>
</organism>
<dbReference type="GO" id="GO:0005737">
    <property type="term" value="C:cytoplasm"/>
    <property type="evidence" value="ECO:0007669"/>
    <property type="project" value="UniProtKB-SubCell"/>
</dbReference>
<dbReference type="EC" id="2.1.1.233" evidence="6"/>
<dbReference type="OMA" id="IIYEPIR"/>
<feature type="binding site" evidence="7">
    <location>
        <position position="62"/>
    </location>
    <ligand>
        <name>S-adenosyl-L-methionine</name>
        <dbReference type="ChEBI" id="CHEBI:59789"/>
    </ligand>
</feature>
<dbReference type="InterPro" id="IPR016651">
    <property type="entry name" value="LCMT1"/>
</dbReference>
<dbReference type="GO" id="GO:0032259">
    <property type="term" value="P:methylation"/>
    <property type="evidence" value="ECO:0007669"/>
    <property type="project" value="UniProtKB-KW"/>
</dbReference>
<dbReference type="PANTHER" id="PTHR13600">
    <property type="entry name" value="LEUCINE CARBOXYL METHYLTRANSFERASE"/>
    <property type="match status" value="1"/>
</dbReference>
<dbReference type="GO" id="GO:1900458">
    <property type="term" value="P:negative regulation of brassinosteroid mediated signaling pathway"/>
    <property type="evidence" value="ECO:0007669"/>
    <property type="project" value="EnsemblPlants"/>
</dbReference>
<keyword evidence="4 6" id="KW-0808">Transferase</keyword>
<dbReference type="InterPro" id="IPR029063">
    <property type="entry name" value="SAM-dependent_MTases_sf"/>
</dbReference>
<sequence>MPRDDGDDARGVIETASDAARAKRDIARLGYVDDAHVEAFARETGASGARHAPLVHRGYWARSTATRALSDAFGSAVGDGRFNVVNVGCGYDTIGFYVMERWANARVVEVDHEEVTKERRARSEASAGTAAAAASEVYDLRACDVRDGEALARIFEEVKLDWSAPTLVIAECVLAYLPPGKSDEVVRFFGERVERGAFISYDPIEPDDAFGRQMVRNVESRGCAFAGIRDAPSVAGARARFERNAWRRAEAYDMNEVYARLDPVERARIERIELFDEFEEWKLIMAHYCVSVGVNDDEGGVLADFGLR</sequence>
<keyword evidence="3 6" id="KW-0489">Methyltransferase</keyword>
<dbReference type="KEGG" id="olu:OSTLU_28359"/>
<comment type="catalytic activity">
    <reaction evidence="1 6">
        <text>[phosphatase 2A protein]-C-terminal L-leucine + S-adenosyl-L-methionine = [phosphatase 2A protein]-C-terminal L-leucine methyl ester + S-adenosyl-L-homocysteine</text>
        <dbReference type="Rhea" id="RHEA:48544"/>
        <dbReference type="Rhea" id="RHEA-COMP:12134"/>
        <dbReference type="Rhea" id="RHEA-COMP:12135"/>
        <dbReference type="ChEBI" id="CHEBI:57856"/>
        <dbReference type="ChEBI" id="CHEBI:59789"/>
        <dbReference type="ChEBI" id="CHEBI:90516"/>
        <dbReference type="ChEBI" id="CHEBI:90517"/>
        <dbReference type="EC" id="2.1.1.233"/>
    </reaction>
</comment>
<accession>A4S9Y6</accession>
<dbReference type="Gene3D" id="3.40.50.150">
    <property type="entry name" value="Vaccinia Virus protein VP39"/>
    <property type="match status" value="1"/>
</dbReference>
<evidence type="ECO:0000256" key="5">
    <source>
        <dbReference type="ARBA" id="ARBA00022691"/>
    </source>
</evidence>
<comment type="similarity">
    <text evidence="2 6">Belongs to the methyltransferase superfamily. LCMT family.</text>
</comment>
<dbReference type="STRING" id="436017.A4S9Y6"/>
<dbReference type="GO" id="GO:0016020">
    <property type="term" value="C:membrane"/>
    <property type="evidence" value="ECO:0007669"/>
    <property type="project" value="UniProtKB-SubCell"/>
</dbReference>
<proteinExistence type="inferred from homology"/>
<evidence type="ECO:0000256" key="4">
    <source>
        <dbReference type="ARBA" id="ARBA00022679"/>
    </source>
</evidence>
<feature type="binding site" evidence="7">
    <location>
        <begin position="144"/>
        <end position="145"/>
    </location>
    <ligand>
        <name>S-adenosyl-L-methionine</name>
        <dbReference type="ChEBI" id="CHEBI:59789"/>
    </ligand>
</feature>
<dbReference type="Proteomes" id="UP000001568">
    <property type="component" value="Chromosome 17"/>
</dbReference>
<gene>
    <name evidence="8" type="ORF">OSTLU_28359</name>
</gene>
<feature type="binding site" evidence="7">
    <location>
        <position position="88"/>
    </location>
    <ligand>
        <name>S-adenosyl-L-methionine</name>
        <dbReference type="ChEBI" id="CHEBI:59789"/>
    </ligand>
</feature>
<protein>
    <recommendedName>
        <fullName evidence="6">Leucine carboxyl methyltransferase 1 homolog</fullName>
        <ecNumber evidence="6">2.1.1.233</ecNumber>
    </recommendedName>
</protein>
<dbReference type="OrthoDB" id="497137at2759"/>
<reference evidence="8 9" key="1">
    <citation type="journal article" date="2007" name="Proc. Natl. Acad. Sci. U.S.A.">
        <title>The tiny eukaryote Ostreococcus provides genomic insights into the paradox of plankton speciation.</title>
        <authorList>
            <person name="Palenik B."/>
            <person name="Grimwood J."/>
            <person name="Aerts A."/>
            <person name="Rouze P."/>
            <person name="Salamov A."/>
            <person name="Putnam N."/>
            <person name="Dupont C."/>
            <person name="Jorgensen R."/>
            <person name="Derelle E."/>
            <person name="Rombauts S."/>
            <person name="Zhou K."/>
            <person name="Otillar R."/>
            <person name="Merchant S.S."/>
            <person name="Podell S."/>
            <person name="Gaasterland T."/>
            <person name="Napoli C."/>
            <person name="Gendler K."/>
            <person name="Manuell A."/>
            <person name="Tai V."/>
            <person name="Vallon O."/>
            <person name="Piganeau G."/>
            <person name="Jancek S."/>
            <person name="Heijde M."/>
            <person name="Jabbari K."/>
            <person name="Bowler C."/>
            <person name="Lohr M."/>
            <person name="Robbens S."/>
            <person name="Werner G."/>
            <person name="Dubchak I."/>
            <person name="Pazour G.J."/>
            <person name="Ren Q."/>
            <person name="Paulsen I."/>
            <person name="Delwiche C."/>
            <person name="Schmutz J."/>
            <person name="Rokhsar D."/>
            <person name="Van de Peer Y."/>
            <person name="Moreau H."/>
            <person name="Grigoriev I.V."/>
        </authorList>
    </citation>
    <scope>NUCLEOTIDE SEQUENCE [LARGE SCALE GENOMIC DNA]</scope>
    <source>
        <strain evidence="8 9">CCE9901</strain>
    </source>
</reference>
<dbReference type="AlphaFoldDB" id="A4S9Y6"/>
<keyword evidence="6" id="KW-0472">Membrane</keyword>
<dbReference type="SUPFAM" id="SSF53335">
    <property type="entry name" value="S-adenosyl-L-methionine-dependent methyltransferases"/>
    <property type="match status" value="1"/>
</dbReference>
<evidence type="ECO:0000256" key="6">
    <source>
        <dbReference type="PIRNR" id="PIRNR016305"/>
    </source>
</evidence>
<evidence type="ECO:0000313" key="9">
    <source>
        <dbReference type="Proteomes" id="UP000001568"/>
    </source>
</evidence>
<dbReference type="PIRSF" id="PIRSF016305">
    <property type="entry name" value="LCM_mtfrase"/>
    <property type="match status" value="1"/>
</dbReference>
<evidence type="ECO:0000256" key="1">
    <source>
        <dbReference type="ARBA" id="ARBA00000724"/>
    </source>
</evidence>
<keyword evidence="5 6" id="KW-0949">S-adenosyl-L-methionine</keyword>
<dbReference type="PANTHER" id="PTHR13600:SF21">
    <property type="entry name" value="LEUCINE CARBOXYL METHYLTRANSFERASE 1"/>
    <property type="match status" value="1"/>
</dbReference>
<dbReference type="InterPro" id="IPR007213">
    <property type="entry name" value="Ppm1/Ppm2/Tcmp"/>
</dbReference>
<dbReference type="HOGENOM" id="CLU_031312_1_0_1"/>
<dbReference type="EMBL" id="CP000597">
    <property type="protein sequence ID" value="ABP00569.1"/>
    <property type="molecule type" value="Genomic_DNA"/>
</dbReference>
<keyword evidence="6" id="KW-0963">Cytoplasm</keyword>
<feature type="binding site" evidence="7">
    <location>
        <position position="171"/>
    </location>
    <ligand>
        <name>S-adenosyl-L-methionine</name>
        <dbReference type="ChEBI" id="CHEBI:59789"/>
    </ligand>
</feature>
<evidence type="ECO:0000313" key="8">
    <source>
        <dbReference type="EMBL" id="ABP00569.1"/>
    </source>
</evidence>
<keyword evidence="9" id="KW-1185">Reference proteome</keyword>
<name>A4S9Y6_OSTLU</name>
<dbReference type="RefSeq" id="XP_001422252.1">
    <property type="nucleotide sequence ID" value="XM_001422215.1"/>
</dbReference>
<dbReference type="Gramene" id="ABP00569">
    <property type="protein sequence ID" value="ABP00569"/>
    <property type="gene ID" value="OSTLU_28359"/>
</dbReference>
<dbReference type="Pfam" id="PF04072">
    <property type="entry name" value="LCM"/>
    <property type="match status" value="1"/>
</dbReference>
<dbReference type="GeneID" id="5006207"/>
<evidence type="ECO:0000256" key="3">
    <source>
        <dbReference type="ARBA" id="ARBA00022603"/>
    </source>
</evidence>
<comment type="function">
    <text evidence="6">Involved in brassinosteroid (BR) signaling.</text>
</comment>
<dbReference type="eggNOG" id="KOG2918">
    <property type="taxonomic scope" value="Eukaryota"/>
</dbReference>
<comment type="subcellular location">
    <subcellularLocation>
        <location evidence="6">Cytoplasm</location>
    </subcellularLocation>
    <subcellularLocation>
        <location evidence="6">Membrane</location>
        <topology evidence="6">Peripheral membrane protein</topology>
    </subcellularLocation>
</comment>